<evidence type="ECO:0000313" key="1">
    <source>
        <dbReference type="EMBL" id="KAD4888027.1"/>
    </source>
</evidence>
<protein>
    <submittedName>
        <fullName evidence="1">Uncharacterized protein</fullName>
    </submittedName>
</protein>
<name>A0A5N6NIG3_9ASTR</name>
<sequence>MEWWSGGVAVEIAAHGAHAGVMAEIADRGGAVMTGIRWPTFQCENKVKTGCLVESDSEETQFKHKLQCRSE</sequence>
<evidence type="ECO:0000313" key="2">
    <source>
        <dbReference type="Proteomes" id="UP000326396"/>
    </source>
</evidence>
<proteinExistence type="predicted"/>
<gene>
    <name evidence="1" type="ORF">E3N88_20100</name>
</gene>
<dbReference type="Proteomes" id="UP000326396">
    <property type="component" value="Linkage Group LG19"/>
</dbReference>
<organism evidence="1 2">
    <name type="scientific">Mikania micrantha</name>
    <name type="common">bitter vine</name>
    <dbReference type="NCBI Taxonomy" id="192012"/>
    <lineage>
        <taxon>Eukaryota</taxon>
        <taxon>Viridiplantae</taxon>
        <taxon>Streptophyta</taxon>
        <taxon>Embryophyta</taxon>
        <taxon>Tracheophyta</taxon>
        <taxon>Spermatophyta</taxon>
        <taxon>Magnoliopsida</taxon>
        <taxon>eudicotyledons</taxon>
        <taxon>Gunneridae</taxon>
        <taxon>Pentapetalae</taxon>
        <taxon>asterids</taxon>
        <taxon>campanulids</taxon>
        <taxon>Asterales</taxon>
        <taxon>Asteraceae</taxon>
        <taxon>Asteroideae</taxon>
        <taxon>Heliantheae alliance</taxon>
        <taxon>Eupatorieae</taxon>
        <taxon>Mikania</taxon>
    </lineage>
</organism>
<dbReference type="EMBL" id="SZYD01000011">
    <property type="protein sequence ID" value="KAD4888027.1"/>
    <property type="molecule type" value="Genomic_DNA"/>
</dbReference>
<reference evidence="1 2" key="1">
    <citation type="submission" date="2019-05" db="EMBL/GenBank/DDBJ databases">
        <title>Mikania micrantha, genome provides insights into the molecular mechanism of rapid growth.</title>
        <authorList>
            <person name="Liu B."/>
        </authorList>
    </citation>
    <scope>NUCLEOTIDE SEQUENCE [LARGE SCALE GENOMIC DNA]</scope>
    <source>
        <strain evidence="1">NLD-2019</strain>
        <tissue evidence="1">Leaf</tissue>
    </source>
</reference>
<comment type="caution">
    <text evidence="1">The sequence shown here is derived from an EMBL/GenBank/DDBJ whole genome shotgun (WGS) entry which is preliminary data.</text>
</comment>
<dbReference type="AlphaFoldDB" id="A0A5N6NIG3"/>
<keyword evidence="2" id="KW-1185">Reference proteome</keyword>
<accession>A0A5N6NIG3</accession>